<gene>
    <name evidence="1" type="ordered locus">Clocel_0302</name>
</gene>
<dbReference type="GO" id="GO:0006154">
    <property type="term" value="P:adenosine catabolic process"/>
    <property type="evidence" value="ECO:0007669"/>
    <property type="project" value="TreeGrafter"/>
</dbReference>
<dbReference type="OrthoDB" id="8772092at2"/>
<dbReference type="RefSeq" id="WP_010075151.1">
    <property type="nucleotide sequence ID" value="NC_014393.1"/>
</dbReference>
<dbReference type="Gene3D" id="3.20.20.140">
    <property type="entry name" value="Metal-dependent hydrolases"/>
    <property type="match status" value="2"/>
</dbReference>
<dbReference type="SUPFAM" id="SSF51556">
    <property type="entry name" value="Metallo-dependent hydrolases"/>
    <property type="match status" value="1"/>
</dbReference>
<dbReference type="HOGENOM" id="CLU_014982_0_0_9"/>
<dbReference type="AlphaFoldDB" id="D9SPN3"/>
<accession>D9SPN3</accession>
<dbReference type="InterPro" id="IPR032466">
    <property type="entry name" value="Metal_Hydrolase"/>
</dbReference>
<keyword evidence="2" id="KW-1185">Reference proteome</keyword>
<organism evidence="1 2">
    <name type="scientific">Clostridium cellulovorans (strain ATCC 35296 / DSM 3052 / OCM 3 / 743B)</name>
    <dbReference type="NCBI Taxonomy" id="573061"/>
    <lineage>
        <taxon>Bacteria</taxon>
        <taxon>Bacillati</taxon>
        <taxon>Bacillota</taxon>
        <taxon>Clostridia</taxon>
        <taxon>Eubacteriales</taxon>
        <taxon>Clostridiaceae</taxon>
        <taxon>Clostridium</taxon>
    </lineage>
</organism>
<dbReference type="InterPro" id="IPR006330">
    <property type="entry name" value="Ado/ade_deaminase"/>
</dbReference>
<dbReference type="Proteomes" id="UP000002730">
    <property type="component" value="Chromosome"/>
</dbReference>
<dbReference type="KEGG" id="ccb:Clocel_0302"/>
<dbReference type="PANTHER" id="PTHR11409">
    <property type="entry name" value="ADENOSINE DEAMINASE"/>
    <property type="match status" value="1"/>
</dbReference>
<dbReference type="GO" id="GO:0060169">
    <property type="term" value="P:negative regulation of adenosine receptor signaling pathway"/>
    <property type="evidence" value="ECO:0007669"/>
    <property type="project" value="TreeGrafter"/>
</dbReference>
<dbReference type="EMBL" id="CP002160">
    <property type="protein sequence ID" value="ADL50082.1"/>
    <property type="molecule type" value="Genomic_DNA"/>
</dbReference>
<dbReference type="GO" id="GO:0004000">
    <property type="term" value="F:adenosine deaminase activity"/>
    <property type="evidence" value="ECO:0007669"/>
    <property type="project" value="TreeGrafter"/>
</dbReference>
<name>D9SPN3_CLOC7</name>
<dbReference type="PANTHER" id="PTHR11409:SF43">
    <property type="entry name" value="ADENOSINE DEAMINASE"/>
    <property type="match status" value="1"/>
</dbReference>
<evidence type="ECO:0008006" key="3">
    <source>
        <dbReference type="Google" id="ProtNLM"/>
    </source>
</evidence>
<dbReference type="GO" id="GO:0043103">
    <property type="term" value="P:hypoxanthine salvage"/>
    <property type="evidence" value="ECO:0007669"/>
    <property type="project" value="TreeGrafter"/>
</dbReference>
<dbReference type="GO" id="GO:0046103">
    <property type="term" value="P:inosine biosynthetic process"/>
    <property type="evidence" value="ECO:0007669"/>
    <property type="project" value="TreeGrafter"/>
</dbReference>
<dbReference type="STRING" id="573061.Clocel_0302"/>
<evidence type="ECO:0000313" key="1">
    <source>
        <dbReference type="EMBL" id="ADL50082.1"/>
    </source>
</evidence>
<dbReference type="GO" id="GO:0009897">
    <property type="term" value="C:external side of plasma membrane"/>
    <property type="evidence" value="ECO:0007669"/>
    <property type="project" value="TreeGrafter"/>
</dbReference>
<proteinExistence type="predicted"/>
<dbReference type="eggNOG" id="COG1816">
    <property type="taxonomic scope" value="Bacteria"/>
</dbReference>
<evidence type="ECO:0000313" key="2">
    <source>
        <dbReference type="Proteomes" id="UP000002730"/>
    </source>
</evidence>
<sequence>MLRKIETSLAILIFPLRSLSLYKKDLFLDIALSSNKNNPSNKTVVDHLWDNLNLDFKPHNIDEVKLTLQKHYPFIFEHKEFDKSYVMCKYFDTINKLSTSLISHRDGKITFKYWNNKNDKEIFGPYDTSQKIIILNSLSRMMPLDIVAINYLLENDMDDIDQLDGFYSSIMLADMQLEDTLVSGVAENHLHAGACFNFAISWNIIMNIFFRGDVSYISHMGIPSSLVEYVLSAIILRLTLCIFLFGKYSSSCECNKRFEDWISEFNHKTCFPQEDSDGVNNESLKESYFNNSSDEKLIYDFITLLSYGEDISKWIKNKSIISSDETDFSTYKNLWDILIKRYSIDMEENSEDFVFDIFHRAQCVKTYGENVFIFYALKYIKEEKSDTMFSQLFLNYLRIRTNFFNHIVQNGATVKGLDYFKKYYHKASKSIAYTDTKYYYKTLFRTMFQDNFLKKLELRTSINTKSFRKDLINILSAYKEVIDEDFLHKTNEILDKEYSKIGENAFPLFGLVIHLLKEEDIRSEEKCWHLHNKDTQSTAGELYFGILQEKYMSQIQTLVNLRNEIPHLSQFILGLDAASGENDTPISVFAPVFDKARGSNGQTLKSKNKDGKLIKNKSLAFTFHAGEDFRHLLSGLRRIDEVIEFCKFHAGDRIGHGIALGVDAEYWKRANPVVILPRGEYLDNLLWVWGIYANEKDYDPKINIYLENQIYTYASEVYENMNGITTPMLFKAYENRFRKFEVNERYKTDNYLDKPEIFCIRAADADTKIWNADKLNHVYHCKCYLKKLYEPIQVAVTDIDCGMIVKIQEIIRKKVATKGIVVEVNPTSNAVIGEMDSLFDHHAYIINSILEDKNTKIMLNVNSDDPTVFNTNVSNELAYLYYGLLHKNVCKEVALAWIDKLRDYGIKTSFINHQIRHKEYYQCLVEVLKNLGADI</sequence>
<reference evidence="1 2" key="1">
    <citation type="submission" date="2010-08" db="EMBL/GenBank/DDBJ databases">
        <title>Complete sequence of Clostridium cellulovorans 743B.</title>
        <authorList>
            <consortium name="US DOE Joint Genome Institute"/>
            <person name="Lucas S."/>
            <person name="Copeland A."/>
            <person name="Lapidus A."/>
            <person name="Cheng J.-F."/>
            <person name="Bruce D."/>
            <person name="Goodwin L."/>
            <person name="Pitluck S."/>
            <person name="Chertkov O."/>
            <person name="Detter J.C."/>
            <person name="Han C."/>
            <person name="Tapia R."/>
            <person name="Land M."/>
            <person name="Hauser L."/>
            <person name="Chang Y.-J."/>
            <person name="Jeffries C."/>
            <person name="Kyrpides N."/>
            <person name="Ivanova N."/>
            <person name="Mikhailova N."/>
            <person name="Hemme C.L."/>
            <person name="Woyke T."/>
        </authorList>
    </citation>
    <scope>NUCLEOTIDE SEQUENCE [LARGE SCALE GENOMIC DNA]</scope>
    <source>
        <strain evidence="2">ATCC 35296 / DSM 3052 / OCM 3 / 743B</strain>
    </source>
</reference>
<protein>
    <recommendedName>
        <fullName evidence="3">Adenosine deaminase</fullName>
    </recommendedName>
</protein>
<dbReference type="GO" id="GO:0005829">
    <property type="term" value="C:cytosol"/>
    <property type="evidence" value="ECO:0007669"/>
    <property type="project" value="TreeGrafter"/>
</dbReference>